<sequence>MRVELAETGVHQNASEENEQSAKKNNAKELIGEEEEEEEGVLRGLGSLLGDGRLVTVKSSHRTLYGIREEDKTEAEFQKEKTETSFHLDRNRKNHLPEFGDPWPGLRNLEAKAMTKKKKQWRAIGGREIERGR</sequence>
<protein>
    <submittedName>
        <fullName evidence="2">Uncharacterized protein</fullName>
    </submittedName>
</protein>
<feature type="region of interest" description="Disordered" evidence="1">
    <location>
        <begin position="1"/>
        <end position="39"/>
    </location>
</feature>
<feature type="compositionally biased region" description="Basic and acidic residues" evidence="1">
    <location>
        <begin position="75"/>
        <end position="98"/>
    </location>
</feature>
<evidence type="ECO:0000313" key="3">
    <source>
        <dbReference type="Proteomes" id="UP001497516"/>
    </source>
</evidence>
<dbReference type="AlphaFoldDB" id="A0AAV2DAL4"/>
<feature type="compositionally biased region" description="Basic and acidic residues" evidence="1">
    <location>
        <begin position="20"/>
        <end position="31"/>
    </location>
</feature>
<reference evidence="2 3" key="1">
    <citation type="submission" date="2024-04" db="EMBL/GenBank/DDBJ databases">
        <authorList>
            <person name="Fracassetti M."/>
        </authorList>
    </citation>
    <scope>NUCLEOTIDE SEQUENCE [LARGE SCALE GENOMIC DNA]</scope>
</reference>
<dbReference type="EMBL" id="OZ034815">
    <property type="protein sequence ID" value="CAL1369485.1"/>
    <property type="molecule type" value="Genomic_DNA"/>
</dbReference>
<keyword evidence="3" id="KW-1185">Reference proteome</keyword>
<proteinExistence type="predicted"/>
<organism evidence="2 3">
    <name type="scientific">Linum trigynum</name>
    <dbReference type="NCBI Taxonomy" id="586398"/>
    <lineage>
        <taxon>Eukaryota</taxon>
        <taxon>Viridiplantae</taxon>
        <taxon>Streptophyta</taxon>
        <taxon>Embryophyta</taxon>
        <taxon>Tracheophyta</taxon>
        <taxon>Spermatophyta</taxon>
        <taxon>Magnoliopsida</taxon>
        <taxon>eudicotyledons</taxon>
        <taxon>Gunneridae</taxon>
        <taxon>Pentapetalae</taxon>
        <taxon>rosids</taxon>
        <taxon>fabids</taxon>
        <taxon>Malpighiales</taxon>
        <taxon>Linaceae</taxon>
        <taxon>Linum</taxon>
    </lineage>
</organism>
<accession>A0AAV2DAL4</accession>
<gene>
    <name evidence="2" type="ORF">LTRI10_LOCUS12070</name>
</gene>
<feature type="region of interest" description="Disordered" evidence="1">
    <location>
        <begin position="75"/>
        <end position="101"/>
    </location>
</feature>
<name>A0AAV2DAL4_9ROSI</name>
<dbReference type="Proteomes" id="UP001497516">
    <property type="component" value="Chromosome 2"/>
</dbReference>
<evidence type="ECO:0000313" key="2">
    <source>
        <dbReference type="EMBL" id="CAL1369485.1"/>
    </source>
</evidence>
<evidence type="ECO:0000256" key="1">
    <source>
        <dbReference type="SAM" id="MobiDB-lite"/>
    </source>
</evidence>